<feature type="transmembrane region" description="Helical" evidence="7">
    <location>
        <begin position="12"/>
        <end position="34"/>
    </location>
</feature>
<name>A0A8H2R0H5_9FIRM</name>
<sequence length="319" mass="35269">MSLMKKNPLAKGLGKIILFFLTLVVISIFTFVLVKIQPGDPAANYLRTIHVGINDESLARARTYLNLDKPVTKQYTMWLGKAVKGDLGNSYVKKWPVLHVMANATIPTLQLGAVSFVLLLIFSSLGGFLAAIYNKSWVDKLVQGLSFLFVSIPVFWLGYMLILFFSVKLQILPSSGRGGFANYILPAICLNLPLVGQTSLFIRNVLLEEMAKPHVENALVRGVDRKYILKNHLLNNIKIPLMTVLSSNIMYVISGSVLIEEVFAWPGLGRMFVGAVRTSDLPLIQGSLLLFGLMAIILNGGTQSLIYFINPRTRLGGKE</sequence>
<dbReference type="EMBL" id="CAACYI010000001">
    <property type="protein sequence ID" value="VFB15688.1"/>
    <property type="molecule type" value="Genomic_DNA"/>
</dbReference>
<feature type="transmembrane region" description="Helical" evidence="7">
    <location>
        <begin position="183"/>
        <end position="202"/>
    </location>
</feature>
<keyword evidence="3" id="KW-1003">Cell membrane</keyword>
<dbReference type="Proteomes" id="UP000377798">
    <property type="component" value="Unassembled WGS sequence"/>
</dbReference>
<keyword evidence="5 7" id="KW-1133">Transmembrane helix</keyword>
<proteinExistence type="inferred from homology"/>
<keyword evidence="4 7" id="KW-0812">Transmembrane</keyword>
<dbReference type="SUPFAM" id="SSF161098">
    <property type="entry name" value="MetI-like"/>
    <property type="match status" value="1"/>
</dbReference>
<comment type="similarity">
    <text evidence="7">Belongs to the binding-protein-dependent transport system permease family.</text>
</comment>
<dbReference type="InterPro" id="IPR045621">
    <property type="entry name" value="BPD_transp_1_N"/>
</dbReference>
<evidence type="ECO:0000256" key="1">
    <source>
        <dbReference type="ARBA" id="ARBA00004651"/>
    </source>
</evidence>
<dbReference type="InterPro" id="IPR035906">
    <property type="entry name" value="MetI-like_sf"/>
</dbReference>
<feature type="transmembrane region" description="Helical" evidence="7">
    <location>
        <begin position="145"/>
        <end position="171"/>
    </location>
</feature>
<feature type="transmembrane region" description="Helical" evidence="7">
    <location>
        <begin position="111"/>
        <end position="133"/>
    </location>
</feature>
<evidence type="ECO:0000313" key="10">
    <source>
        <dbReference type="Proteomes" id="UP000377798"/>
    </source>
</evidence>
<evidence type="ECO:0000256" key="7">
    <source>
        <dbReference type="RuleBase" id="RU363032"/>
    </source>
</evidence>
<keyword evidence="6 7" id="KW-0472">Membrane</keyword>
<dbReference type="PANTHER" id="PTHR43163">
    <property type="entry name" value="DIPEPTIDE TRANSPORT SYSTEM PERMEASE PROTEIN DPPB-RELATED"/>
    <property type="match status" value="1"/>
</dbReference>
<accession>A0A8H2R0H5</accession>
<dbReference type="CDD" id="cd06261">
    <property type="entry name" value="TM_PBP2"/>
    <property type="match status" value="1"/>
</dbReference>
<protein>
    <submittedName>
        <fullName evidence="9">Nickel transport system permease protein nikB</fullName>
    </submittedName>
</protein>
<keyword evidence="10" id="KW-1185">Reference proteome</keyword>
<evidence type="ECO:0000256" key="2">
    <source>
        <dbReference type="ARBA" id="ARBA00022448"/>
    </source>
</evidence>
<evidence type="ECO:0000256" key="5">
    <source>
        <dbReference type="ARBA" id="ARBA00022989"/>
    </source>
</evidence>
<dbReference type="PROSITE" id="PS50928">
    <property type="entry name" value="ABC_TM1"/>
    <property type="match status" value="1"/>
</dbReference>
<dbReference type="AlphaFoldDB" id="A0A8H2R0H5"/>
<dbReference type="PANTHER" id="PTHR43163:SF6">
    <property type="entry name" value="DIPEPTIDE TRANSPORT SYSTEM PERMEASE PROTEIN DPPB-RELATED"/>
    <property type="match status" value="1"/>
</dbReference>
<keyword evidence="2 7" id="KW-0813">Transport</keyword>
<evidence type="ECO:0000259" key="8">
    <source>
        <dbReference type="PROSITE" id="PS50928"/>
    </source>
</evidence>
<feature type="transmembrane region" description="Helical" evidence="7">
    <location>
        <begin position="288"/>
        <end position="309"/>
    </location>
</feature>
<dbReference type="Pfam" id="PF00528">
    <property type="entry name" value="BPD_transp_1"/>
    <property type="match status" value="1"/>
</dbReference>
<comment type="caution">
    <text evidence="9">The sequence shown here is derived from an EMBL/GenBank/DDBJ whole genome shotgun (WGS) entry which is preliminary data.</text>
</comment>
<dbReference type="GO" id="GO:0055085">
    <property type="term" value="P:transmembrane transport"/>
    <property type="evidence" value="ECO:0007669"/>
    <property type="project" value="InterPro"/>
</dbReference>
<dbReference type="RefSeq" id="WP_219306820.1">
    <property type="nucleotide sequence ID" value="NZ_CAACYI010000001.1"/>
</dbReference>
<dbReference type="Pfam" id="PF19300">
    <property type="entry name" value="BPD_transp_1_N"/>
    <property type="match status" value="1"/>
</dbReference>
<feature type="domain" description="ABC transmembrane type-1" evidence="8">
    <location>
        <begin position="105"/>
        <end position="302"/>
    </location>
</feature>
<gene>
    <name evidence="9" type="primary">nikB_1</name>
    <name evidence="9" type="ORF">NCTC13150_00188</name>
</gene>
<comment type="subcellular location">
    <subcellularLocation>
        <location evidence="1 7">Cell membrane</location>
        <topology evidence="1 7">Multi-pass membrane protein</topology>
    </subcellularLocation>
</comment>
<evidence type="ECO:0000313" key="9">
    <source>
        <dbReference type="EMBL" id="VFB15688.1"/>
    </source>
</evidence>
<evidence type="ECO:0000256" key="4">
    <source>
        <dbReference type="ARBA" id="ARBA00022692"/>
    </source>
</evidence>
<reference evidence="9 10" key="1">
    <citation type="submission" date="2019-02" db="EMBL/GenBank/DDBJ databases">
        <authorList>
            <consortium name="Pathogen Informatics"/>
        </authorList>
    </citation>
    <scope>NUCLEOTIDE SEQUENCE [LARGE SCALE GENOMIC DNA]</scope>
    <source>
        <strain evidence="9 10">3012STDY7089603</strain>
    </source>
</reference>
<feature type="transmembrane region" description="Helical" evidence="7">
    <location>
        <begin position="248"/>
        <end position="268"/>
    </location>
</feature>
<dbReference type="Gene3D" id="1.10.3720.10">
    <property type="entry name" value="MetI-like"/>
    <property type="match status" value="1"/>
</dbReference>
<dbReference type="GO" id="GO:0005886">
    <property type="term" value="C:plasma membrane"/>
    <property type="evidence" value="ECO:0007669"/>
    <property type="project" value="UniProtKB-SubCell"/>
</dbReference>
<organism evidence="9 10">
    <name type="scientific">Urinicoccus massiliensis</name>
    <dbReference type="NCBI Taxonomy" id="1723382"/>
    <lineage>
        <taxon>Bacteria</taxon>
        <taxon>Bacillati</taxon>
        <taxon>Bacillota</taxon>
        <taxon>Tissierellia</taxon>
        <taxon>Tissierellales</taxon>
        <taxon>Peptoniphilaceae</taxon>
        <taxon>Urinicoccus</taxon>
    </lineage>
</organism>
<dbReference type="InterPro" id="IPR000515">
    <property type="entry name" value="MetI-like"/>
</dbReference>
<evidence type="ECO:0000256" key="3">
    <source>
        <dbReference type="ARBA" id="ARBA00022475"/>
    </source>
</evidence>
<evidence type="ECO:0000256" key="6">
    <source>
        <dbReference type="ARBA" id="ARBA00023136"/>
    </source>
</evidence>